<dbReference type="Proteomes" id="UP000601435">
    <property type="component" value="Unassembled WGS sequence"/>
</dbReference>
<accession>A0A812RQQ3</accession>
<name>A0A812RQQ3_9DINO</name>
<reference evidence="1" key="1">
    <citation type="submission" date="2021-02" db="EMBL/GenBank/DDBJ databases">
        <authorList>
            <person name="Dougan E. K."/>
            <person name="Rhodes N."/>
            <person name="Thang M."/>
            <person name="Chan C."/>
        </authorList>
    </citation>
    <scope>NUCLEOTIDE SEQUENCE</scope>
</reference>
<comment type="caution">
    <text evidence="1">The sequence shown here is derived from an EMBL/GenBank/DDBJ whole genome shotgun (WGS) entry which is preliminary data.</text>
</comment>
<proteinExistence type="predicted"/>
<evidence type="ECO:0000313" key="2">
    <source>
        <dbReference type="Proteomes" id="UP000601435"/>
    </source>
</evidence>
<dbReference type="EMBL" id="CAJNJA010019620">
    <property type="protein sequence ID" value="CAE7447953.1"/>
    <property type="molecule type" value="Genomic_DNA"/>
</dbReference>
<evidence type="ECO:0000313" key="1">
    <source>
        <dbReference type="EMBL" id="CAE7447953.1"/>
    </source>
</evidence>
<protein>
    <submittedName>
        <fullName evidence="1">Uncharacterized protein</fullName>
    </submittedName>
</protein>
<keyword evidence="2" id="KW-1185">Reference proteome</keyword>
<gene>
    <name evidence="1" type="ORF">SNEC2469_LOCUS12381</name>
</gene>
<dbReference type="OrthoDB" id="407638at2759"/>
<organism evidence="1 2">
    <name type="scientific">Symbiodinium necroappetens</name>
    <dbReference type="NCBI Taxonomy" id="1628268"/>
    <lineage>
        <taxon>Eukaryota</taxon>
        <taxon>Sar</taxon>
        <taxon>Alveolata</taxon>
        <taxon>Dinophyceae</taxon>
        <taxon>Suessiales</taxon>
        <taxon>Symbiodiniaceae</taxon>
        <taxon>Symbiodinium</taxon>
    </lineage>
</organism>
<dbReference type="AlphaFoldDB" id="A0A812RQQ3"/>
<sequence>MEQGHVGSRRICLRVGLPVLTETMQSQLASKQVLQAAGIESKGGTYVGTNLYSTGDMFCGVIDVSGRPAGRGILYYFGSGECDVATFDSTLIQMGEGVRFAKDRDLAYRLFNGQLEGGSLDLDEALEISGLQETPALRSADSIPVCSGFDPARYKQTKAWFAYRKLSGLTMEQPAGPSPYLPIWR</sequence>